<feature type="region of interest" description="Disordered" evidence="1">
    <location>
        <begin position="259"/>
        <end position="281"/>
    </location>
</feature>
<evidence type="ECO:0000313" key="4">
    <source>
        <dbReference type="WBParaSite" id="PgR001X_g155_t01"/>
    </source>
</evidence>
<reference evidence="4" key="1">
    <citation type="submission" date="2022-11" db="UniProtKB">
        <authorList>
            <consortium name="WormBaseParasite"/>
        </authorList>
    </citation>
    <scope>IDENTIFICATION</scope>
</reference>
<feature type="signal peptide" evidence="2">
    <location>
        <begin position="1"/>
        <end position="20"/>
    </location>
</feature>
<evidence type="ECO:0000256" key="1">
    <source>
        <dbReference type="SAM" id="MobiDB-lite"/>
    </source>
</evidence>
<feature type="chain" id="PRO_5036710861" evidence="2">
    <location>
        <begin position="21"/>
        <end position="396"/>
    </location>
</feature>
<feature type="compositionally biased region" description="Basic residues" evidence="1">
    <location>
        <begin position="330"/>
        <end position="340"/>
    </location>
</feature>
<proteinExistence type="predicted"/>
<evidence type="ECO:0000256" key="2">
    <source>
        <dbReference type="SAM" id="SignalP"/>
    </source>
</evidence>
<feature type="region of interest" description="Disordered" evidence="1">
    <location>
        <begin position="300"/>
        <end position="352"/>
    </location>
</feature>
<dbReference type="AlphaFoldDB" id="A0A915A6W8"/>
<accession>A0A915A6W8</accession>
<dbReference type="WBParaSite" id="PgR001X_g155_t01">
    <property type="protein sequence ID" value="PgR001X_g155_t01"/>
    <property type="gene ID" value="PgR001X_g155"/>
</dbReference>
<sequence length="396" mass="44674">MSRTLLQLAMFYAIFLVVSSITVRENQSECGVSQICIRDPPDCSNETECKFIAAFGRSNDPGQMHMGLYAQNSAERPYVAVRFWDKRSLAKSMTIYCLPKERILRIGFEHDGRTDFAPRKIGSKLASISNSWVTSHMVKCEFERAIIAPRRMLEAQSLTSPLHVQVFTGGVTKDGFPMSPDAAFTSNDAVDFSAVKALPLSRIASHNTRREKSSNKATADEPIRAEDLASLPEVNEDDITFDVDGVNVDRKKTPKMIAQRWRTKARRNSYESSIDDEDDESLTWKKKTARKNLGSRKKYGWRSMSGRERSRDYAEDEQAESSEEVEKRRPSGRKRGKHPSGKSFTITRSDEFAYDDDEQTSLIEKSDDFNSTNAAGAQCTVLYPLGATAVLYMMLF</sequence>
<protein>
    <submittedName>
        <fullName evidence="4">DOMON domain-containing protein</fullName>
    </submittedName>
</protein>
<keyword evidence="2" id="KW-0732">Signal</keyword>
<feature type="compositionally biased region" description="Basic and acidic residues" evidence="1">
    <location>
        <begin position="208"/>
        <end position="227"/>
    </location>
</feature>
<organism evidence="3 4">
    <name type="scientific">Parascaris univalens</name>
    <name type="common">Nematode worm</name>
    <dbReference type="NCBI Taxonomy" id="6257"/>
    <lineage>
        <taxon>Eukaryota</taxon>
        <taxon>Metazoa</taxon>
        <taxon>Ecdysozoa</taxon>
        <taxon>Nematoda</taxon>
        <taxon>Chromadorea</taxon>
        <taxon>Rhabditida</taxon>
        <taxon>Spirurina</taxon>
        <taxon>Ascaridomorpha</taxon>
        <taxon>Ascaridoidea</taxon>
        <taxon>Ascarididae</taxon>
        <taxon>Parascaris</taxon>
    </lineage>
</organism>
<keyword evidence="3" id="KW-1185">Reference proteome</keyword>
<feature type="compositionally biased region" description="Acidic residues" evidence="1">
    <location>
        <begin position="314"/>
        <end position="323"/>
    </location>
</feature>
<evidence type="ECO:0000313" key="3">
    <source>
        <dbReference type="Proteomes" id="UP000887569"/>
    </source>
</evidence>
<dbReference type="Proteomes" id="UP000887569">
    <property type="component" value="Unplaced"/>
</dbReference>
<name>A0A915A6W8_PARUN</name>
<feature type="region of interest" description="Disordered" evidence="1">
    <location>
        <begin position="205"/>
        <end position="231"/>
    </location>
</feature>